<dbReference type="AlphaFoldDB" id="A0A1Y4QJT0"/>
<dbReference type="GO" id="GO:0003723">
    <property type="term" value="F:RNA binding"/>
    <property type="evidence" value="ECO:0007669"/>
    <property type="project" value="UniProtKB-KW"/>
</dbReference>
<accession>A0A1Y4QJT0</accession>
<evidence type="ECO:0000313" key="11">
    <source>
        <dbReference type="Proteomes" id="UP000196258"/>
    </source>
</evidence>
<dbReference type="PANTHER" id="PTHR35579">
    <property type="entry name" value="CRISPR SYSTEM CMS ENDORIBONUCLEASE CSM3"/>
    <property type="match status" value="1"/>
</dbReference>
<evidence type="ECO:0000256" key="5">
    <source>
        <dbReference type="ARBA" id="ARBA00022801"/>
    </source>
</evidence>
<evidence type="ECO:0000256" key="3">
    <source>
        <dbReference type="ARBA" id="ARBA00022722"/>
    </source>
</evidence>
<dbReference type="Pfam" id="PF03787">
    <property type="entry name" value="RAMPs"/>
    <property type="match status" value="1"/>
</dbReference>
<comment type="caution">
    <text evidence="10">The sequence shown here is derived from an EMBL/GenBank/DDBJ whole genome shotgun (WGS) entry which is preliminary data.</text>
</comment>
<protein>
    <recommendedName>
        <fullName evidence="2">CRISPR system Cms endoribonuclease Csm3</fullName>
    </recommendedName>
    <alternativeName>
        <fullName evidence="8">CRISPR type III A-associated RAMP protein Csm3</fullName>
    </alternativeName>
</protein>
<gene>
    <name evidence="10" type="ORF">B5E91_05800</name>
</gene>
<dbReference type="InterPro" id="IPR052216">
    <property type="entry name" value="CRISPR_Csm3_endoribonuclease"/>
</dbReference>
<dbReference type="InterPro" id="IPR013412">
    <property type="entry name" value="CRISPR-assoc_RAMP_Csm3"/>
</dbReference>
<evidence type="ECO:0000313" key="10">
    <source>
        <dbReference type="EMBL" id="OUQ05529.1"/>
    </source>
</evidence>
<keyword evidence="4" id="KW-0255">Endonuclease</keyword>
<evidence type="ECO:0000256" key="6">
    <source>
        <dbReference type="ARBA" id="ARBA00022884"/>
    </source>
</evidence>
<dbReference type="GO" id="GO:0051607">
    <property type="term" value="P:defense response to virus"/>
    <property type="evidence" value="ECO:0007669"/>
    <property type="project" value="UniProtKB-KW"/>
</dbReference>
<keyword evidence="5" id="KW-0378">Hydrolase</keyword>
<proteinExistence type="inferred from homology"/>
<dbReference type="EMBL" id="NFLB01000005">
    <property type="protein sequence ID" value="OUQ05529.1"/>
    <property type="molecule type" value="Genomic_DNA"/>
</dbReference>
<feature type="domain" description="CRISPR type III-associated protein" evidence="9">
    <location>
        <begin position="12"/>
        <end position="205"/>
    </location>
</feature>
<dbReference type="GO" id="GO:0016787">
    <property type="term" value="F:hydrolase activity"/>
    <property type="evidence" value="ECO:0007669"/>
    <property type="project" value="UniProtKB-KW"/>
</dbReference>
<dbReference type="InterPro" id="IPR005537">
    <property type="entry name" value="RAMP_III_fam"/>
</dbReference>
<dbReference type="NCBIfam" id="TIGR02582">
    <property type="entry name" value="cas7_TM1809"/>
    <property type="match status" value="1"/>
</dbReference>
<evidence type="ECO:0000256" key="4">
    <source>
        <dbReference type="ARBA" id="ARBA00022759"/>
    </source>
</evidence>
<dbReference type="RefSeq" id="WP_087255975.1">
    <property type="nucleotide sequence ID" value="NZ_JBKTBZ010000004.1"/>
</dbReference>
<keyword evidence="3" id="KW-0540">Nuclease</keyword>
<dbReference type="Proteomes" id="UP000196258">
    <property type="component" value="Unassembled WGS sequence"/>
</dbReference>
<name>A0A1Y4QJT0_9FIRM</name>
<dbReference type="PANTHER" id="PTHR35579:SF3">
    <property type="entry name" value="CRISPR SYSTEM CMS ENDORIBONUCLEASE CSM3"/>
    <property type="match status" value="1"/>
</dbReference>
<evidence type="ECO:0000259" key="9">
    <source>
        <dbReference type="Pfam" id="PF03787"/>
    </source>
</evidence>
<keyword evidence="7" id="KW-0051">Antiviral defense</keyword>
<dbReference type="GO" id="GO:0004519">
    <property type="term" value="F:endonuclease activity"/>
    <property type="evidence" value="ECO:0007669"/>
    <property type="project" value="UniProtKB-KW"/>
</dbReference>
<organism evidence="10 11">
    <name type="scientific">Thomasclavelia spiroformis</name>
    <dbReference type="NCBI Taxonomy" id="29348"/>
    <lineage>
        <taxon>Bacteria</taxon>
        <taxon>Bacillati</taxon>
        <taxon>Bacillota</taxon>
        <taxon>Erysipelotrichia</taxon>
        <taxon>Erysipelotrichales</taxon>
        <taxon>Coprobacillaceae</taxon>
        <taxon>Thomasclavelia</taxon>
    </lineage>
</organism>
<evidence type="ECO:0000256" key="7">
    <source>
        <dbReference type="ARBA" id="ARBA00023118"/>
    </source>
</evidence>
<evidence type="ECO:0000256" key="2">
    <source>
        <dbReference type="ARBA" id="ARBA00022150"/>
    </source>
</evidence>
<reference evidence="11" key="1">
    <citation type="submission" date="2017-04" db="EMBL/GenBank/DDBJ databases">
        <title>Function of individual gut microbiota members based on whole genome sequencing of pure cultures obtained from chicken caecum.</title>
        <authorList>
            <person name="Medvecky M."/>
            <person name="Cejkova D."/>
            <person name="Polansky O."/>
            <person name="Karasova D."/>
            <person name="Kubasova T."/>
            <person name="Cizek A."/>
            <person name="Rychlik I."/>
        </authorList>
    </citation>
    <scope>NUCLEOTIDE SEQUENCE [LARGE SCALE GENOMIC DNA]</scope>
    <source>
        <strain evidence="11">An149</strain>
    </source>
</reference>
<evidence type="ECO:0000256" key="1">
    <source>
        <dbReference type="ARBA" id="ARBA00006342"/>
    </source>
</evidence>
<comment type="similarity">
    <text evidence="1">Belongs to the CRISPR-associated Csm3 family.</text>
</comment>
<keyword evidence="6" id="KW-0694">RNA-binding</keyword>
<evidence type="ECO:0000256" key="8">
    <source>
        <dbReference type="ARBA" id="ARBA00033183"/>
    </source>
</evidence>
<sequence length="221" mass="24579">MLKNIYILKVSFELLSGLFIGGNNGGFDIGGIDNDVIRNPLTNEPYIPGSSIKGKLKALLKYTTKETKIKKITTVDKDIVFTDDTITNIFGGLEDDTDDVKISRAIFRDFKLTKDSKKELEDILGVGRFTEIKAENSINAISGIAKSPRFIERVPAGAIFEGEIVLNIFEGDDESKMKNTIKKALRLLEMNYLGGNGTRGYGRVKVKLKKIEKVNIEDEII</sequence>